<evidence type="ECO:0000313" key="2">
    <source>
        <dbReference type="EMBL" id="KAJ0972309.1"/>
    </source>
</evidence>
<dbReference type="Proteomes" id="UP001085076">
    <property type="component" value="Miscellaneous, Linkage group lg05"/>
</dbReference>
<sequence>MAEVIPGERPATAETPCREGEEAMATSDERPVMVVTYSKKRGNMKISDEKNQVIENAHGSVSHHQFHCAPWQGMSMSQELNKGRNQERGLEEDNLPTPGWSAVEMRTTPLHQSQRWNTMMATDGKRSPARSSGDRTTDPAKNEEKSLPHSDDRHPWSTPPQAPSPSADSAYVLDTGQTNVDER</sequence>
<comment type="caution">
    <text evidence="2">The sequence shown here is derived from an EMBL/GenBank/DDBJ whole genome shotgun (WGS) entry which is preliminary data.</text>
</comment>
<feature type="compositionally biased region" description="Basic and acidic residues" evidence="1">
    <location>
        <begin position="16"/>
        <end position="29"/>
    </location>
</feature>
<reference evidence="2" key="2">
    <citation type="journal article" date="2022" name="Hortic Res">
        <title>The genome of Dioscorea zingiberensis sheds light on the biosynthesis, origin and evolution of the medicinally important diosgenin saponins.</title>
        <authorList>
            <person name="Li Y."/>
            <person name="Tan C."/>
            <person name="Li Z."/>
            <person name="Guo J."/>
            <person name="Li S."/>
            <person name="Chen X."/>
            <person name="Wang C."/>
            <person name="Dai X."/>
            <person name="Yang H."/>
            <person name="Song W."/>
            <person name="Hou L."/>
            <person name="Xu J."/>
            <person name="Tong Z."/>
            <person name="Xu A."/>
            <person name="Yuan X."/>
            <person name="Wang W."/>
            <person name="Yang Q."/>
            <person name="Chen L."/>
            <person name="Sun Z."/>
            <person name="Wang K."/>
            <person name="Pan B."/>
            <person name="Chen J."/>
            <person name="Bao Y."/>
            <person name="Liu F."/>
            <person name="Qi X."/>
            <person name="Gang D.R."/>
            <person name="Wen J."/>
            <person name="Li J."/>
        </authorList>
    </citation>
    <scope>NUCLEOTIDE SEQUENCE</scope>
    <source>
        <strain evidence="2">Dzin_1.0</strain>
    </source>
</reference>
<gene>
    <name evidence="2" type="ORF">J5N97_020268</name>
</gene>
<feature type="compositionally biased region" description="Basic and acidic residues" evidence="1">
    <location>
        <begin position="81"/>
        <end position="91"/>
    </location>
</feature>
<evidence type="ECO:0000313" key="3">
    <source>
        <dbReference type="Proteomes" id="UP001085076"/>
    </source>
</evidence>
<protein>
    <submittedName>
        <fullName evidence="2">Uncharacterized protein</fullName>
    </submittedName>
</protein>
<dbReference type="AlphaFoldDB" id="A0A9D5CG24"/>
<feature type="region of interest" description="Disordered" evidence="1">
    <location>
        <begin position="77"/>
        <end position="183"/>
    </location>
</feature>
<dbReference type="EMBL" id="JAGGNH010000005">
    <property type="protein sequence ID" value="KAJ0972309.1"/>
    <property type="molecule type" value="Genomic_DNA"/>
</dbReference>
<name>A0A9D5CG24_9LILI</name>
<reference evidence="2" key="1">
    <citation type="submission" date="2021-03" db="EMBL/GenBank/DDBJ databases">
        <authorList>
            <person name="Li Z."/>
            <person name="Yang C."/>
        </authorList>
    </citation>
    <scope>NUCLEOTIDE SEQUENCE</scope>
    <source>
        <strain evidence="2">Dzin_1.0</strain>
        <tissue evidence="2">Leaf</tissue>
    </source>
</reference>
<proteinExistence type="predicted"/>
<feature type="region of interest" description="Disordered" evidence="1">
    <location>
        <begin position="1"/>
        <end position="29"/>
    </location>
</feature>
<keyword evidence="3" id="KW-1185">Reference proteome</keyword>
<feature type="compositionally biased region" description="Polar residues" evidence="1">
    <location>
        <begin position="109"/>
        <end position="120"/>
    </location>
</feature>
<feature type="compositionally biased region" description="Basic and acidic residues" evidence="1">
    <location>
        <begin position="132"/>
        <end position="155"/>
    </location>
</feature>
<accession>A0A9D5CG24</accession>
<organism evidence="2 3">
    <name type="scientific">Dioscorea zingiberensis</name>
    <dbReference type="NCBI Taxonomy" id="325984"/>
    <lineage>
        <taxon>Eukaryota</taxon>
        <taxon>Viridiplantae</taxon>
        <taxon>Streptophyta</taxon>
        <taxon>Embryophyta</taxon>
        <taxon>Tracheophyta</taxon>
        <taxon>Spermatophyta</taxon>
        <taxon>Magnoliopsida</taxon>
        <taxon>Liliopsida</taxon>
        <taxon>Dioscoreales</taxon>
        <taxon>Dioscoreaceae</taxon>
        <taxon>Dioscorea</taxon>
    </lineage>
</organism>
<evidence type="ECO:0000256" key="1">
    <source>
        <dbReference type="SAM" id="MobiDB-lite"/>
    </source>
</evidence>